<sequence length="252" mass="28583">MSGYRYNQSANPFEEDDVDDETFLKNSRRTPTYNNAPPTFEDQMQSFAEKKRIIEERTINSTEKSISILKDSEQIGIATAEELMRQREKLEKTDKQLDEINSTLRFSQKHINGIKSVFSSLKNYMAGRSDSPNSTTSSSTPSTVKQSTSNQNLEEKLSTYNRYENHPATRLRGNDYDSYDQVSSGSKDFSAKLDANLQEMCSNITLLKELASELGTEIDTQNDLIGNITDKAELADITITKQNKDMARILKK</sequence>
<gene>
    <name evidence="7" type="ORF">PSYICH_LOCUS12273</name>
</gene>
<keyword evidence="2" id="KW-0813">Transport</keyword>
<evidence type="ECO:0000313" key="8">
    <source>
        <dbReference type="Proteomes" id="UP001153636"/>
    </source>
</evidence>
<evidence type="ECO:0000256" key="3">
    <source>
        <dbReference type="ARBA" id="ARBA00022927"/>
    </source>
</evidence>
<feature type="region of interest" description="Disordered" evidence="5">
    <location>
        <begin position="1"/>
        <end position="40"/>
    </location>
</feature>
<keyword evidence="3" id="KW-0653">Protein transport</keyword>
<evidence type="ECO:0000313" key="7">
    <source>
        <dbReference type="EMBL" id="CAH1111771.1"/>
    </source>
</evidence>
<dbReference type="InterPro" id="IPR000727">
    <property type="entry name" value="T_SNARE_dom"/>
</dbReference>
<dbReference type="Gene3D" id="1.20.5.110">
    <property type="match status" value="2"/>
</dbReference>
<organism evidence="7 8">
    <name type="scientific">Psylliodes chrysocephalus</name>
    <dbReference type="NCBI Taxonomy" id="3402493"/>
    <lineage>
        <taxon>Eukaryota</taxon>
        <taxon>Metazoa</taxon>
        <taxon>Ecdysozoa</taxon>
        <taxon>Arthropoda</taxon>
        <taxon>Hexapoda</taxon>
        <taxon>Insecta</taxon>
        <taxon>Pterygota</taxon>
        <taxon>Neoptera</taxon>
        <taxon>Endopterygota</taxon>
        <taxon>Coleoptera</taxon>
        <taxon>Polyphaga</taxon>
        <taxon>Cucujiformia</taxon>
        <taxon>Chrysomeloidea</taxon>
        <taxon>Chrysomelidae</taxon>
        <taxon>Galerucinae</taxon>
        <taxon>Alticini</taxon>
        <taxon>Psylliodes</taxon>
    </lineage>
</organism>
<feature type="compositionally biased region" description="Polar residues" evidence="5">
    <location>
        <begin position="29"/>
        <end position="40"/>
    </location>
</feature>
<dbReference type="GO" id="GO:0015031">
    <property type="term" value="P:protein transport"/>
    <property type="evidence" value="ECO:0007669"/>
    <property type="project" value="UniProtKB-KW"/>
</dbReference>
<evidence type="ECO:0000256" key="1">
    <source>
        <dbReference type="ARBA" id="ARBA00009480"/>
    </source>
</evidence>
<name>A0A9P0GJ90_9CUCU</name>
<feature type="compositionally biased region" description="Basic and acidic residues" evidence="5">
    <location>
        <begin position="153"/>
        <end position="175"/>
    </location>
</feature>
<feature type="compositionally biased region" description="Polar residues" evidence="5">
    <location>
        <begin position="1"/>
        <end position="11"/>
    </location>
</feature>
<dbReference type="FunFam" id="1.20.5.110:FF:000041">
    <property type="entry name" value="Synaptosomal-associated protein 29"/>
    <property type="match status" value="1"/>
</dbReference>
<dbReference type="PANTHER" id="PTHR19305">
    <property type="entry name" value="SYNAPTOSOMAL ASSOCIATED PROTEIN"/>
    <property type="match status" value="1"/>
</dbReference>
<dbReference type="AlphaFoldDB" id="A0A9P0GJ90"/>
<dbReference type="GO" id="GO:0016082">
    <property type="term" value="P:synaptic vesicle priming"/>
    <property type="evidence" value="ECO:0007669"/>
    <property type="project" value="TreeGrafter"/>
</dbReference>
<evidence type="ECO:0000256" key="5">
    <source>
        <dbReference type="SAM" id="MobiDB-lite"/>
    </source>
</evidence>
<dbReference type="SMART" id="SM00397">
    <property type="entry name" value="t_SNARE"/>
    <property type="match status" value="2"/>
</dbReference>
<dbReference type="EMBL" id="OV651818">
    <property type="protein sequence ID" value="CAH1111771.1"/>
    <property type="molecule type" value="Genomic_DNA"/>
</dbReference>
<dbReference type="GO" id="GO:0031201">
    <property type="term" value="C:SNARE complex"/>
    <property type="evidence" value="ECO:0007669"/>
    <property type="project" value="TreeGrafter"/>
</dbReference>
<keyword evidence="4" id="KW-0175">Coiled coil</keyword>
<dbReference type="GO" id="GO:0005886">
    <property type="term" value="C:plasma membrane"/>
    <property type="evidence" value="ECO:0007669"/>
    <property type="project" value="TreeGrafter"/>
</dbReference>
<dbReference type="PANTHER" id="PTHR19305:SF9">
    <property type="entry name" value="SYNAPTOSOMAL-ASSOCIATED PROTEIN 29"/>
    <property type="match status" value="1"/>
</dbReference>
<dbReference type="GO" id="GO:0019905">
    <property type="term" value="F:syntaxin binding"/>
    <property type="evidence" value="ECO:0007669"/>
    <property type="project" value="TreeGrafter"/>
</dbReference>
<protein>
    <recommendedName>
        <fullName evidence="6">t-SNARE coiled-coil homology domain-containing protein</fullName>
    </recommendedName>
</protein>
<feature type="region of interest" description="Disordered" evidence="5">
    <location>
        <begin position="127"/>
        <end position="179"/>
    </location>
</feature>
<feature type="compositionally biased region" description="Low complexity" evidence="5">
    <location>
        <begin position="129"/>
        <end position="149"/>
    </location>
</feature>
<dbReference type="Proteomes" id="UP001153636">
    <property type="component" value="Chromosome 6"/>
</dbReference>
<keyword evidence="8" id="KW-1185">Reference proteome</keyword>
<comment type="similarity">
    <text evidence="1">Belongs to the SNAP-25 family.</text>
</comment>
<dbReference type="OrthoDB" id="18679at2759"/>
<accession>A0A9P0GJ90</accession>
<dbReference type="SUPFAM" id="SSF58038">
    <property type="entry name" value="SNARE fusion complex"/>
    <property type="match status" value="2"/>
</dbReference>
<dbReference type="CDD" id="cd15856">
    <property type="entry name" value="SNARE_SNAP29C"/>
    <property type="match status" value="1"/>
</dbReference>
<dbReference type="GO" id="GO:0031629">
    <property type="term" value="P:synaptic vesicle fusion to presynaptic active zone membrane"/>
    <property type="evidence" value="ECO:0007669"/>
    <property type="project" value="TreeGrafter"/>
</dbReference>
<evidence type="ECO:0000259" key="6">
    <source>
        <dbReference type="PROSITE" id="PS50192"/>
    </source>
</evidence>
<evidence type="ECO:0000256" key="2">
    <source>
        <dbReference type="ARBA" id="ARBA00022448"/>
    </source>
</evidence>
<reference evidence="7" key="1">
    <citation type="submission" date="2022-01" db="EMBL/GenBank/DDBJ databases">
        <authorList>
            <person name="King R."/>
        </authorList>
    </citation>
    <scope>NUCLEOTIDE SEQUENCE</scope>
</reference>
<proteinExistence type="inferred from homology"/>
<feature type="domain" description="T-SNARE coiled-coil homology" evidence="6">
    <location>
        <begin position="187"/>
        <end position="249"/>
    </location>
</feature>
<dbReference type="PROSITE" id="PS50192">
    <property type="entry name" value="T_SNARE"/>
    <property type="match status" value="1"/>
</dbReference>
<dbReference type="GO" id="GO:0005484">
    <property type="term" value="F:SNAP receptor activity"/>
    <property type="evidence" value="ECO:0007669"/>
    <property type="project" value="TreeGrafter"/>
</dbReference>
<evidence type="ECO:0000256" key="4">
    <source>
        <dbReference type="ARBA" id="ARBA00023054"/>
    </source>
</evidence>
<dbReference type="CDD" id="cd15887">
    <property type="entry name" value="SNARE_SNAP29N"/>
    <property type="match status" value="1"/>
</dbReference>
<dbReference type="Pfam" id="PF12352">
    <property type="entry name" value="V-SNARE_C"/>
    <property type="match status" value="1"/>
</dbReference>
<dbReference type="GO" id="GO:0098793">
    <property type="term" value="C:presynapse"/>
    <property type="evidence" value="ECO:0007669"/>
    <property type="project" value="GOC"/>
</dbReference>